<dbReference type="PANTHER" id="PTHR11260:SF775">
    <property type="entry name" value="GLUTATHIONE S-TRANSFERASE U10"/>
    <property type="match status" value="1"/>
</dbReference>
<gene>
    <name evidence="11" type="primary">LOC110413348</name>
</gene>
<evidence type="ECO:0000313" key="11">
    <source>
        <dbReference type="RefSeq" id="XP_021279793.1"/>
    </source>
</evidence>
<feature type="domain" description="GST C-terminal" evidence="9">
    <location>
        <begin position="86"/>
        <end position="217"/>
    </location>
</feature>
<dbReference type="InterPro" id="IPR045073">
    <property type="entry name" value="Omega/Tau-like"/>
</dbReference>
<dbReference type="SUPFAM" id="SSF47616">
    <property type="entry name" value="GST C-terminal domain-like"/>
    <property type="match status" value="1"/>
</dbReference>
<keyword evidence="3" id="KW-0963">Cytoplasm</keyword>
<dbReference type="InterPro" id="IPR004045">
    <property type="entry name" value="Glutathione_S-Trfase_N"/>
</dbReference>
<evidence type="ECO:0000256" key="6">
    <source>
        <dbReference type="ARBA" id="ARBA00025743"/>
    </source>
</evidence>
<dbReference type="SFLD" id="SFLDG01152">
    <property type="entry name" value="Main.3:_Omega-_and_Tau-like"/>
    <property type="match status" value="1"/>
</dbReference>
<dbReference type="SFLD" id="SFLDS00019">
    <property type="entry name" value="Glutathione_Transferase_(cytos"/>
    <property type="match status" value="1"/>
</dbReference>
<name>A0A6J0ZYJ2_9ROSI</name>
<evidence type="ECO:0000256" key="7">
    <source>
        <dbReference type="ARBA" id="ARBA00047960"/>
    </source>
</evidence>
<comment type="similarity">
    <text evidence="6">Belongs to the GST superfamily. Tau family.</text>
</comment>
<evidence type="ECO:0000256" key="2">
    <source>
        <dbReference type="ARBA" id="ARBA00012452"/>
    </source>
</evidence>
<dbReference type="Pfam" id="PF02798">
    <property type="entry name" value="GST_N"/>
    <property type="match status" value="1"/>
</dbReference>
<keyword evidence="4" id="KW-0216">Detoxification</keyword>
<dbReference type="InterPro" id="IPR036249">
    <property type="entry name" value="Thioredoxin-like_sf"/>
</dbReference>
<evidence type="ECO:0000256" key="4">
    <source>
        <dbReference type="ARBA" id="ARBA00022575"/>
    </source>
</evidence>
<dbReference type="SFLD" id="SFLDG00358">
    <property type="entry name" value="Main_(cytGST)"/>
    <property type="match status" value="1"/>
</dbReference>
<dbReference type="InterPro" id="IPR036282">
    <property type="entry name" value="Glutathione-S-Trfase_C_sf"/>
</dbReference>
<dbReference type="PANTHER" id="PTHR11260">
    <property type="entry name" value="GLUTATHIONE S-TRANSFERASE, GST, SUPERFAMILY, GST DOMAIN CONTAINING"/>
    <property type="match status" value="1"/>
</dbReference>
<accession>A0A6J0ZYJ2</accession>
<dbReference type="Pfam" id="PF00043">
    <property type="entry name" value="GST_C"/>
    <property type="match status" value="1"/>
</dbReference>
<dbReference type="FunFam" id="3.40.30.10:FF:000014">
    <property type="entry name" value="Tau class glutathione S-transferase"/>
    <property type="match status" value="1"/>
</dbReference>
<dbReference type="AlphaFoldDB" id="A0A6J0ZYJ2"/>
<dbReference type="Gene3D" id="3.40.30.10">
    <property type="entry name" value="Glutaredoxin"/>
    <property type="match status" value="1"/>
</dbReference>
<dbReference type="GO" id="GO:0004364">
    <property type="term" value="F:glutathione transferase activity"/>
    <property type="evidence" value="ECO:0007669"/>
    <property type="project" value="UniProtKB-EC"/>
</dbReference>
<evidence type="ECO:0000256" key="1">
    <source>
        <dbReference type="ARBA" id="ARBA00004514"/>
    </source>
</evidence>
<dbReference type="CDD" id="cd03185">
    <property type="entry name" value="GST_C_Tau"/>
    <property type="match status" value="1"/>
</dbReference>
<dbReference type="InterPro" id="IPR004046">
    <property type="entry name" value="GST_C"/>
</dbReference>
<dbReference type="InterPro" id="IPR040079">
    <property type="entry name" value="Glutathione_S-Trfase"/>
</dbReference>
<evidence type="ECO:0000259" key="8">
    <source>
        <dbReference type="PROSITE" id="PS50404"/>
    </source>
</evidence>
<dbReference type="GO" id="GO:0005829">
    <property type="term" value="C:cytosol"/>
    <property type="evidence" value="ECO:0007669"/>
    <property type="project" value="UniProtKB-SubCell"/>
</dbReference>
<reference evidence="11" key="1">
    <citation type="submission" date="2025-08" db="UniProtKB">
        <authorList>
            <consortium name="RefSeq"/>
        </authorList>
    </citation>
    <scope>IDENTIFICATION</scope>
    <source>
        <tissue evidence="11">Leaf</tissue>
    </source>
</reference>
<keyword evidence="5" id="KW-0808">Transferase</keyword>
<dbReference type="Gene3D" id="1.20.1050.10">
    <property type="match status" value="1"/>
</dbReference>
<dbReference type="PROSITE" id="PS50404">
    <property type="entry name" value="GST_NTER"/>
    <property type="match status" value="1"/>
</dbReference>
<dbReference type="SUPFAM" id="SSF52833">
    <property type="entry name" value="Thioredoxin-like"/>
    <property type="match status" value="1"/>
</dbReference>
<evidence type="ECO:0000259" key="9">
    <source>
        <dbReference type="PROSITE" id="PS50405"/>
    </source>
</evidence>
<comment type="subcellular location">
    <subcellularLocation>
        <location evidence="1">Cytoplasm</location>
        <location evidence="1">Cytosol</location>
    </subcellularLocation>
</comment>
<sequence length="224" mass="25859">MEEVKVLGSWPSPYGYRVQWALELKGVEYEYRDEDLFNKSDMLLKYNPVHKKIPVLVHNGKPIAESAVILEYIEETWPHNPLLPKDPYERAMARFWINFVDDKDKAAPFVSFFITAGEEHKKAAKEAKELLKMLEEQALGEKKYFGGEEIGMVDLAMGWMAASFGVIEEIVDVKILDAESFPRLHAWIHNFRAHPAIKNNLPDHDQLFVSFSKKREMFLASTTT</sequence>
<dbReference type="InterPro" id="IPR045074">
    <property type="entry name" value="GST_C_Tau"/>
</dbReference>
<dbReference type="CDD" id="cd03058">
    <property type="entry name" value="GST_N_Tau"/>
    <property type="match status" value="1"/>
</dbReference>
<evidence type="ECO:0000313" key="10">
    <source>
        <dbReference type="Proteomes" id="UP000504621"/>
    </source>
</evidence>
<evidence type="ECO:0000256" key="5">
    <source>
        <dbReference type="ARBA" id="ARBA00022679"/>
    </source>
</evidence>
<protein>
    <recommendedName>
        <fullName evidence="2">glutathione transferase</fullName>
        <ecNumber evidence="2">2.5.1.18</ecNumber>
    </recommendedName>
</protein>
<dbReference type="PROSITE" id="PS50405">
    <property type="entry name" value="GST_CTER"/>
    <property type="match status" value="1"/>
</dbReference>
<organism evidence="10 11">
    <name type="scientific">Herrania umbratica</name>
    <dbReference type="NCBI Taxonomy" id="108875"/>
    <lineage>
        <taxon>Eukaryota</taxon>
        <taxon>Viridiplantae</taxon>
        <taxon>Streptophyta</taxon>
        <taxon>Embryophyta</taxon>
        <taxon>Tracheophyta</taxon>
        <taxon>Spermatophyta</taxon>
        <taxon>Magnoliopsida</taxon>
        <taxon>eudicotyledons</taxon>
        <taxon>Gunneridae</taxon>
        <taxon>Pentapetalae</taxon>
        <taxon>rosids</taxon>
        <taxon>malvids</taxon>
        <taxon>Malvales</taxon>
        <taxon>Malvaceae</taxon>
        <taxon>Byttnerioideae</taxon>
        <taxon>Herrania</taxon>
    </lineage>
</organism>
<feature type="domain" description="GST N-terminal" evidence="8">
    <location>
        <begin position="2"/>
        <end position="81"/>
    </location>
</feature>
<evidence type="ECO:0000256" key="3">
    <source>
        <dbReference type="ARBA" id="ARBA00022490"/>
    </source>
</evidence>
<dbReference type="RefSeq" id="XP_021279793.1">
    <property type="nucleotide sequence ID" value="XM_021424118.1"/>
</dbReference>
<dbReference type="EC" id="2.5.1.18" evidence="2"/>
<comment type="catalytic activity">
    <reaction evidence="7">
        <text>RX + glutathione = an S-substituted glutathione + a halide anion + H(+)</text>
        <dbReference type="Rhea" id="RHEA:16437"/>
        <dbReference type="ChEBI" id="CHEBI:15378"/>
        <dbReference type="ChEBI" id="CHEBI:16042"/>
        <dbReference type="ChEBI" id="CHEBI:17792"/>
        <dbReference type="ChEBI" id="CHEBI:57925"/>
        <dbReference type="ChEBI" id="CHEBI:90779"/>
        <dbReference type="EC" id="2.5.1.18"/>
    </reaction>
</comment>
<dbReference type="FunFam" id="1.20.1050.10:FF:000012">
    <property type="entry name" value="Tau class glutathione S-transferase"/>
    <property type="match status" value="1"/>
</dbReference>
<dbReference type="InterPro" id="IPR010987">
    <property type="entry name" value="Glutathione-S-Trfase_C-like"/>
</dbReference>
<dbReference type="Proteomes" id="UP000504621">
    <property type="component" value="Unplaced"/>
</dbReference>
<keyword evidence="10" id="KW-1185">Reference proteome</keyword>
<dbReference type="GO" id="GO:0006749">
    <property type="term" value="P:glutathione metabolic process"/>
    <property type="evidence" value="ECO:0007669"/>
    <property type="project" value="InterPro"/>
</dbReference>
<dbReference type="GO" id="GO:0009407">
    <property type="term" value="P:toxin catabolic process"/>
    <property type="evidence" value="ECO:0007669"/>
    <property type="project" value="UniProtKB-ARBA"/>
</dbReference>
<dbReference type="OrthoDB" id="4951845at2759"/>
<dbReference type="GeneID" id="110413348"/>
<proteinExistence type="inferred from homology"/>